<proteinExistence type="predicted"/>
<accession>A0ACB8YDB2</accession>
<comment type="caution">
    <text evidence="1">The sequence shown here is derived from an EMBL/GenBank/DDBJ whole genome shotgun (WGS) entry which is preliminary data.</text>
</comment>
<dbReference type="EMBL" id="CM042059">
    <property type="protein sequence ID" value="KAI3681608.1"/>
    <property type="molecule type" value="Genomic_DNA"/>
</dbReference>
<reference evidence="1 2" key="2">
    <citation type="journal article" date="2022" name="Mol. Ecol. Resour.">
        <title>The genomes of chicory, endive, great burdock and yacon provide insights into Asteraceae paleo-polyploidization history and plant inulin production.</title>
        <authorList>
            <person name="Fan W."/>
            <person name="Wang S."/>
            <person name="Wang H."/>
            <person name="Wang A."/>
            <person name="Jiang F."/>
            <person name="Liu H."/>
            <person name="Zhao H."/>
            <person name="Xu D."/>
            <person name="Zhang Y."/>
        </authorList>
    </citation>
    <scope>NUCLEOTIDE SEQUENCE [LARGE SCALE GENOMIC DNA]</scope>
    <source>
        <strain evidence="2">cv. Niubang</strain>
    </source>
</reference>
<reference evidence="2" key="1">
    <citation type="journal article" date="2022" name="Mol. Ecol. Resour.">
        <title>The genomes of chicory, endive, great burdock and yacon provide insights into Asteraceae palaeo-polyploidization history and plant inulin production.</title>
        <authorList>
            <person name="Fan W."/>
            <person name="Wang S."/>
            <person name="Wang H."/>
            <person name="Wang A."/>
            <person name="Jiang F."/>
            <person name="Liu H."/>
            <person name="Zhao H."/>
            <person name="Xu D."/>
            <person name="Zhang Y."/>
        </authorList>
    </citation>
    <scope>NUCLEOTIDE SEQUENCE [LARGE SCALE GENOMIC DNA]</scope>
    <source>
        <strain evidence="2">cv. Niubang</strain>
    </source>
</reference>
<gene>
    <name evidence="1" type="ORF">L6452_36408</name>
</gene>
<dbReference type="Proteomes" id="UP001055879">
    <property type="component" value="Linkage Group LG13"/>
</dbReference>
<keyword evidence="2" id="KW-1185">Reference proteome</keyword>
<name>A0ACB8YDB2_ARCLA</name>
<evidence type="ECO:0000313" key="2">
    <source>
        <dbReference type="Proteomes" id="UP001055879"/>
    </source>
</evidence>
<sequence length="139" mass="15603">MENSSPMKTPMSTSLKLYSDPDGKDVNATTYRGMIGSLMYLTASRPDIMFSTFLCARFQSKPKESHLAAVKRIIRYLKGTADLGLWYPKETVPGRSSRQLGVEEAKLRVHLHRRGGVCSSRQLLLASHLDAHPAERLRL</sequence>
<organism evidence="1 2">
    <name type="scientific">Arctium lappa</name>
    <name type="common">Greater burdock</name>
    <name type="synonym">Lappa major</name>
    <dbReference type="NCBI Taxonomy" id="4217"/>
    <lineage>
        <taxon>Eukaryota</taxon>
        <taxon>Viridiplantae</taxon>
        <taxon>Streptophyta</taxon>
        <taxon>Embryophyta</taxon>
        <taxon>Tracheophyta</taxon>
        <taxon>Spermatophyta</taxon>
        <taxon>Magnoliopsida</taxon>
        <taxon>eudicotyledons</taxon>
        <taxon>Gunneridae</taxon>
        <taxon>Pentapetalae</taxon>
        <taxon>asterids</taxon>
        <taxon>campanulids</taxon>
        <taxon>Asterales</taxon>
        <taxon>Asteraceae</taxon>
        <taxon>Carduoideae</taxon>
        <taxon>Cardueae</taxon>
        <taxon>Arctiinae</taxon>
        <taxon>Arctium</taxon>
    </lineage>
</organism>
<protein>
    <submittedName>
        <fullName evidence="1">Uncharacterized protein</fullName>
    </submittedName>
</protein>
<evidence type="ECO:0000313" key="1">
    <source>
        <dbReference type="EMBL" id="KAI3681608.1"/>
    </source>
</evidence>